<organism evidence="1 2">
    <name type="scientific">Callosobruchus maculatus</name>
    <name type="common">Southern cowpea weevil</name>
    <name type="synonym">Pulse bruchid</name>
    <dbReference type="NCBI Taxonomy" id="64391"/>
    <lineage>
        <taxon>Eukaryota</taxon>
        <taxon>Metazoa</taxon>
        <taxon>Ecdysozoa</taxon>
        <taxon>Arthropoda</taxon>
        <taxon>Hexapoda</taxon>
        <taxon>Insecta</taxon>
        <taxon>Pterygota</taxon>
        <taxon>Neoptera</taxon>
        <taxon>Endopterygota</taxon>
        <taxon>Coleoptera</taxon>
        <taxon>Polyphaga</taxon>
        <taxon>Cucujiformia</taxon>
        <taxon>Chrysomeloidea</taxon>
        <taxon>Chrysomelidae</taxon>
        <taxon>Bruchinae</taxon>
        <taxon>Bruchini</taxon>
        <taxon>Callosobruchus</taxon>
    </lineage>
</organism>
<name>A0A653BT36_CALMS</name>
<dbReference type="Proteomes" id="UP000410492">
    <property type="component" value="Unassembled WGS sequence"/>
</dbReference>
<keyword evidence="2" id="KW-1185">Reference proteome</keyword>
<reference evidence="1 2" key="1">
    <citation type="submission" date="2019-01" db="EMBL/GenBank/DDBJ databases">
        <authorList>
            <person name="Sayadi A."/>
        </authorList>
    </citation>
    <scope>NUCLEOTIDE SEQUENCE [LARGE SCALE GENOMIC DNA]</scope>
</reference>
<feature type="non-terminal residue" evidence="1">
    <location>
        <position position="1"/>
    </location>
</feature>
<gene>
    <name evidence="1" type="ORF">CALMAC_LOCUS3541</name>
</gene>
<dbReference type="EMBL" id="CAACVG010004897">
    <property type="protein sequence ID" value="VEN38754.1"/>
    <property type="molecule type" value="Genomic_DNA"/>
</dbReference>
<protein>
    <submittedName>
        <fullName evidence="1">Uncharacterized protein</fullName>
    </submittedName>
</protein>
<sequence>GRRGFRGPVVLEAQGPRAPSFVQQESTKLKGCFPCMLIFFYK</sequence>
<accession>A0A653BT36</accession>
<proteinExistence type="predicted"/>
<evidence type="ECO:0000313" key="2">
    <source>
        <dbReference type="Proteomes" id="UP000410492"/>
    </source>
</evidence>
<dbReference type="AlphaFoldDB" id="A0A653BT36"/>
<evidence type="ECO:0000313" key="1">
    <source>
        <dbReference type="EMBL" id="VEN38754.1"/>
    </source>
</evidence>